<dbReference type="PANTHER" id="PTHR45527:SF1">
    <property type="entry name" value="FATTY ACID SYNTHASE"/>
    <property type="match status" value="1"/>
</dbReference>
<dbReference type="SUPFAM" id="SSF56801">
    <property type="entry name" value="Acetyl-CoA synthetase-like"/>
    <property type="match status" value="5"/>
</dbReference>
<dbReference type="InterPro" id="IPR009081">
    <property type="entry name" value="PP-bd_ACP"/>
</dbReference>
<dbReference type="Pfam" id="PF00501">
    <property type="entry name" value="AMP-binding"/>
    <property type="match status" value="5"/>
</dbReference>
<dbReference type="FunFam" id="3.30.559.30:FF:000001">
    <property type="entry name" value="Non-ribosomal peptide synthetase"/>
    <property type="match status" value="2"/>
</dbReference>
<evidence type="ECO:0000256" key="3">
    <source>
        <dbReference type="ARBA" id="ARBA00022450"/>
    </source>
</evidence>
<dbReference type="GO" id="GO:0003824">
    <property type="term" value="F:catalytic activity"/>
    <property type="evidence" value="ECO:0007669"/>
    <property type="project" value="InterPro"/>
</dbReference>
<dbReference type="NCBIfam" id="TIGR01720">
    <property type="entry name" value="NRPS-para261"/>
    <property type="match status" value="1"/>
</dbReference>
<feature type="domain" description="Carrier" evidence="6">
    <location>
        <begin position="1051"/>
        <end position="1125"/>
    </location>
</feature>
<dbReference type="Gene3D" id="3.40.50.980">
    <property type="match status" value="10"/>
</dbReference>
<evidence type="ECO:0000313" key="8">
    <source>
        <dbReference type="Proteomes" id="UP000253410"/>
    </source>
</evidence>
<dbReference type="InterPro" id="IPR006162">
    <property type="entry name" value="Ppantetheine_attach_site"/>
</dbReference>
<feature type="domain" description="Carrier" evidence="6">
    <location>
        <begin position="3618"/>
        <end position="3693"/>
    </location>
</feature>
<dbReference type="Gene3D" id="3.40.50.1820">
    <property type="entry name" value="alpha/beta hydrolase"/>
    <property type="match status" value="1"/>
</dbReference>
<dbReference type="Gene3D" id="3.30.559.10">
    <property type="entry name" value="Chloramphenicol acetyltransferase-like domain"/>
    <property type="match status" value="6"/>
</dbReference>
<dbReference type="GO" id="GO:0005829">
    <property type="term" value="C:cytosol"/>
    <property type="evidence" value="ECO:0007669"/>
    <property type="project" value="TreeGrafter"/>
</dbReference>
<dbReference type="InterPro" id="IPR001242">
    <property type="entry name" value="Condensation_dom"/>
</dbReference>
<dbReference type="GO" id="GO:0031177">
    <property type="term" value="F:phosphopantetheine binding"/>
    <property type="evidence" value="ECO:0007669"/>
    <property type="project" value="InterPro"/>
</dbReference>
<keyword evidence="8" id="KW-1185">Reference proteome</keyword>
<dbReference type="GO" id="GO:0044550">
    <property type="term" value="P:secondary metabolite biosynthetic process"/>
    <property type="evidence" value="ECO:0007669"/>
    <property type="project" value="UniProtKB-ARBA"/>
</dbReference>
<dbReference type="FunFam" id="1.10.1200.10:FF:000005">
    <property type="entry name" value="Nonribosomal peptide synthetase 1"/>
    <property type="match status" value="2"/>
</dbReference>
<dbReference type="FunFam" id="3.40.50.980:FF:000001">
    <property type="entry name" value="Non-ribosomal peptide synthetase"/>
    <property type="match status" value="5"/>
</dbReference>
<dbReference type="Gene3D" id="1.10.1200.10">
    <property type="entry name" value="ACP-like"/>
    <property type="match status" value="5"/>
</dbReference>
<dbReference type="GO" id="GO:0072330">
    <property type="term" value="P:monocarboxylic acid biosynthetic process"/>
    <property type="evidence" value="ECO:0007669"/>
    <property type="project" value="UniProtKB-ARBA"/>
</dbReference>
<dbReference type="CDD" id="cd19543">
    <property type="entry name" value="DCL_NRPS"/>
    <property type="match status" value="1"/>
</dbReference>
<dbReference type="InterPro" id="IPR010060">
    <property type="entry name" value="NRPS_synth"/>
</dbReference>
<accession>A0A365XUT5</accession>
<dbReference type="Pfam" id="PF00975">
    <property type="entry name" value="Thioesterase"/>
    <property type="match status" value="1"/>
</dbReference>
<dbReference type="EMBL" id="QFFJ01000002">
    <property type="protein sequence ID" value="RBL90136.1"/>
    <property type="molecule type" value="Genomic_DNA"/>
</dbReference>
<evidence type="ECO:0000256" key="5">
    <source>
        <dbReference type="ARBA" id="ARBA00022737"/>
    </source>
</evidence>
<dbReference type="NCBIfam" id="NF003417">
    <property type="entry name" value="PRK04813.1"/>
    <property type="match status" value="5"/>
</dbReference>
<comment type="cofactor">
    <cofactor evidence="1">
        <name>pantetheine 4'-phosphate</name>
        <dbReference type="ChEBI" id="CHEBI:47942"/>
    </cofactor>
</comment>
<dbReference type="CDD" id="cd19531">
    <property type="entry name" value="LCL_NRPS-like"/>
    <property type="match status" value="4"/>
</dbReference>
<dbReference type="FunFam" id="2.30.38.10:FF:000001">
    <property type="entry name" value="Non-ribosomal peptide synthetase PvdI"/>
    <property type="match status" value="3"/>
</dbReference>
<organism evidence="7 8">
    <name type="scientific">Chitinophaga flava</name>
    <dbReference type="NCBI Taxonomy" id="2259036"/>
    <lineage>
        <taxon>Bacteria</taxon>
        <taxon>Pseudomonadati</taxon>
        <taxon>Bacteroidota</taxon>
        <taxon>Chitinophagia</taxon>
        <taxon>Chitinophagales</taxon>
        <taxon>Chitinophagaceae</taxon>
        <taxon>Chitinophaga</taxon>
    </lineage>
</organism>
<dbReference type="NCBIfam" id="NF004282">
    <property type="entry name" value="PRK05691.1"/>
    <property type="match status" value="4"/>
</dbReference>
<dbReference type="CDD" id="cd19534">
    <property type="entry name" value="E_NRPS"/>
    <property type="match status" value="1"/>
</dbReference>
<protein>
    <recommendedName>
        <fullName evidence="6">Carrier domain-containing protein</fullName>
    </recommendedName>
</protein>
<dbReference type="Gene3D" id="2.30.38.10">
    <property type="entry name" value="Luciferase, Domain 3"/>
    <property type="match status" value="5"/>
</dbReference>
<evidence type="ECO:0000313" key="7">
    <source>
        <dbReference type="EMBL" id="RBL90136.1"/>
    </source>
</evidence>
<dbReference type="InterPro" id="IPR010071">
    <property type="entry name" value="AA_adenyl_dom"/>
</dbReference>
<dbReference type="SMART" id="SM00824">
    <property type="entry name" value="PKS_TE"/>
    <property type="match status" value="1"/>
</dbReference>
<dbReference type="Proteomes" id="UP000253410">
    <property type="component" value="Unassembled WGS sequence"/>
</dbReference>
<feature type="domain" description="Carrier" evidence="6">
    <location>
        <begin position="4675"/>
        <end position="4750"/>
    </location>
</feature>
<evidence type="ECO:0000256" key="2">
    <source>
        <dbReference type="ARBA" id="ARBA00006432"/>
    </source>
</evidence>
<proteinExistence type="inferred from homology"/>
<dbReference type="SUPFAM" id="SSF53474">
    <property type="entry name" value="alpha/beta-Hydrolases"/>
    <property type="match status" value="1"/>
</dbReference>
<dbReference type="SMART" id="SM00823">
    <property type="entry name" value="PKS_PP"/>
    <property type="match status" value="5"/>
</dbReference>
<gene>
    <name evidence="7" type="ORF">DF182_27090</name>
</gene>
<evidence type="ECO:0000256" key="1">
    <source>
        <dbReference type="ARBA" id="ARBA00001957"/>
    </source>
</evidence>
<keyword evidence="5" id="KW-0677">Repeat</keyword>
<dbReference type="Pfam" id="PF13193">
    <property type="entry name" value="AMP-binding_C"/>
    <property type="match status" value="5"/>
</dbReference>
<dbReference type="CDD" id="cd12117">
    <property type="entry name" value="A_NRPS_Srf_like"/>
    <property type="match status" value="2"/>
</dbReference>
<comment type="caution">
    <text evidence="7">The sequence shown here is derived from an EMBL/GenBank/DDBJ whole genome shotgun (WGS) entry which is preliminary data.</text>
</comment>
<comment type="similarity">
    <text evidence="2">Belongs to the ATP-dependent AMP-binding enzyme family.</text>
</comment>
<dbReference type="SUPFAM" id="SSF52777">
    <property type="entry name" value="CoA-dependent acyltransferases"/>
    <property type="match status" value="12"/>
</dbReference>
<dbReference type="InterPro" id="IPR036736">
    <property type="entry name" value="ACP-like_sf"/>
</dbReference>
<dbReference type="GO" id="GO:0043041">
    <property type="term" value="P:amino acid activation for nonribosomal peptide biosynthetic process"/>
    <property type="evidence" value="ECO:0007669"/>
    <property type="project" value="TreeGrafter"/>
</dbReference>
<dbReference type="CDD" id="cd05930">
    <property type="entry name" value="A_NRPS"/>
    <property type="match status" value="3"/>
</dbReference>
<dbReference type="PROSITE" id="PS00012">
    <property type="entry name" value="PHOSPHOPANTETHEINE"/>
    <property type="match status" value="5"/>
</dbReference>
<evidence type="ECO:0000256" key="4">
    <source>
        <dbReference type="ARBA" id="ARBA00022553"/>
    </source>
</evidence>
<dbReference type="FunFam" id="3.40.50.12780:FF:000012">
    <property type="entry name" value="Non-ribosomal peptide synthetase"/>
    <property type="match status" value="3"/>
</dbReference>
<sequence length="6093" mass="676408">MSDFNLIDIVDLLGKAQDSGVKISYDENDLVVKVNKDKKVDSNLLKVLKDNKHHLITYFRQYHQRTAAATDVAIVADSGRTAGTPIPLSFSQERLWIIDQLEGSVQYHLPAALRLEGALDRKALEMALREIVNRHEILRTVIRVSGDEAGKPWQYVMAKDQWQLSVVDGTAYANDNAVLKETINHYVSIPFDLAKDHLLRAQLIILKEEVHILVLTLHHIVSDGWSTGILVSELQELYDAYVSNRTHQLQPLEIQYADYAIWQRKHLSGALLQQQLDYWKKQLSGVAPMELPLDYVRPAVQSTRGATLHFTIDGQLSDQLKQLSRQEDVTLFMTLLAAFKVLLYRYSGQEDICIGSPISGRTRAEMEGLIGLFVNTLALRSDLSNHPTFISLLGQIKNTTLSAYDHQQIPLEKIVESVVKGRDPGRNPLFQVAFALQNTPPAKDGSVGSLSLSEEKITNDSAKFDLSLVMEETADGLRGSLEYCTDLFEEQTIHRMIGHFRQLLIAILQAPDTMISVLPLLTDEERQQALANFNNTAVAYADDQSVPALFAAQVQQTPDAVAVIFGEAVLHYKALHERSNQLAHYLGSKGVQKGSLVPICMERSLEMMVGILAVLKAGAAYMPLDPAYPAERISFMLEESRSNLLLTTTAFNERFTTERPETELVFLDKMPELLEGQPVAALDTLPSPQDLAYVMYTSGSTGKPKGVLVTHRNITSLVLQPNYVSLKNTDAILSAGSLAFDATTFEYWGTLLNGGRLVLSAENSLLDSAVFKQELYSKEVTALFITTSWFNQLVDTDITVFARLSAILTGGEKMSEKHVERFRQTYPDISISNIYGPTENTTFSLSYHINSQGLTANTPIGVPLNNRTAYVLDAAQQLVPVGVAGELYVGGDGLSLGYLDRPELTAEKFIPDPFSKVPGARLYRTGDRARWQPDGNIVYLGRVDDQVKIRGYRIEPGEIESVLLSYEGVKQTIVLVKSDATGHKRLVAYVAADNDFDKDAVLADLKSRLPEYMVPAVLTVLDLLPLTANGKIDKKALPEPVLQSAATAYVAPRNTMEEVLAGVWKDLLGVQQVGIYDNFFELGGDSIITIQIVSRLRHAGYELQPRDLFVHQHIAGLAAHMMAKQASAVTGEQGVLTGVSGQLPIQQWYFNVEAEDISHFNQSVLLGIDKSVTVATLAPVIRKLMAYHDALRFIYHHDGGQWEQEYGTYEGKLDVADLRTVPQEQLPAAITATCNEFQASLDITSGILVRAVLVQTPDGEAANRLFMAIHHLAIDAVSWRILLEDMQQLLQGQELPSRKSSSYRQWQQALVTYGESRRGQAQLPYWEKVMQKKVPLKTDHIFEGAITAADMGSYSVNLTPDLTLRLLKEAPKAYHTEINDILLCALALTLADWNHASSVVIGLEGHGREDIAAGIDTSRTVGWFTNLFPVLLEVETGSPAGHTLKSIKEQLRKITDKGIGFGVLKYLQKVPALQGNDPWDIVFNYLGQSDNLKDEAGLFSGASESSGEDIAAGYPIPEKLSITGLVKEGKLFLDWSYSRKHINEDSIAQLATSYASHLERLIVHCASLPEPVFTPADYGLGAVISNEELDSFLDATWNGAPRRNQISGLYRLSGLQEGMLFHRLYAEEGGTYTEQMVVELEDLQVEAFVKSWDLLLQKHTILRTAFYYDQFSIPVQCVYNKVTLPVEILDYSHLIKEEQDHLFEEFKVADLRRGFDFNEAPLMRLTLVRLKDNHFRMLWTSHHILLDGWSLPILVEGLLSNYEAVVTGSPLPSAKEDRFEDYIRYLERLGDEQPEQYWKQYLSGLEEATLLPFIGATTARTKGVGAYSSKKLLLDTTTTQQLSYYAQKNHITVNTLMQGVWAYLLYSYTGRRNVAYGVTVSGRPENLAGVERGVGLYINTLPLHAEIAENSTVAAWLQELQESQQQSREYQYNSLLQVQQWAGLGGDLFDTSITFQNYPVNEVVNAQNWKLKVSHVESHPHTNYPLTIIISIAAETSLLFAYNTALLDDRYLDAMAGHFKQVLHQIAVEETITLKDIDLLTSAEKQSLLNTASVDYPAHTTITDLFEQQADRVPELVAVRCDTAVLTYEELDARASRLAHYLHSKGVTTGTLVPLCIERSTDMLVGLLGILKAGGAYVPVDPDFPEERISYMIADTRASVIVSSAACTGKLPLNVQKQVIALDADNKAIEAMPATRLPRHYVPGQPVYVIYTSGSTGNPKGVMVTHQNLMDYVYGLKNTLPLADCHSFGLLSSIATDLGNTVIFGALATGGALHVFTKDAINDAELISNYFKAHPIDCIKIVPSHWKALSLPGNLLLPRELLVFGGEALDTGVIEMIRTSGSSCTVVNHYGPTETTIGKLMHIVQPGAVYEQQIPIGKPFSNTRIYVVSASGKLCPAGVPGELYIGGDGVAAGYLNQETLTSTRFVTDPFRPESATLLYRTGDLVKYLPDGNILFLGRADDQVKIRGYRVELGEIENVLVRSGLISQAVVLARPDRNGEKRLLAYVLSAGVFDKDAMLAYVKKELPDHMHPAVWSVVEAFPLMANGKVDRKALPDPEDSQDTQQGYVAPVTATEKKLAAIWSLLLEVEQVGLYDDFFALGGHSLLAIRLISAIRKELAAEVSIGDVFDYPTIAALAAQLISRTPQARVPALVRREKPARIPLSFSQERLWFIDRMEGSVHYHVPSVLRLKGALDKEALSAALQTIVDRHEVLRTVIEHEDEKAWQRVLSADSWKLQIISSTPIAANEAVLQEYINSLINTPFDLQHDYMLRAHLIILSQDEYVLVVNLHHIASDAWSTSIIVRELVELYAAYTEHRTPSLPAQEIQYADYALWQREYLSGEVLQEKLGYWKNKLSGTATLQLPTDYPRPAVQSTRGAMYSFRFDRELSASLQSLSQQQGTTLFMTLLAAFKVLLYRYSGQEDICIGIPIAGRTRQETEGLIGFFINTLALRSDLSNDPAFTTLLQQVKQTTLGAYEHQEVPFEKVVDAVVKDRDVSRTPLFQVMFVLQNAPEGEALKLGPLALQQQDMTHTTSRFDLSCSMIEGSDGLMGSIEYCTDLFSEETISRMLMHFEQLLRAVADAPYTAVGQLQMLSHAEEKYLLEAFNNTASAYPVRETVVSLFESQVAMRPHATALASGQTTLTYKTLQERATQLAHYLQHKGVTAGTWVPVCLDRSPEMILAMLAIMKAGAAYVPVDPAYPLARIRYMLEDTGASVMITDSIHGSNLPVLDNMTVVRMDEDREMINKYVPEGVLPVVRPNDLAYLIYTSGSTGLPKGVMVPHRGLNNLIHWHQSAFKVTFHSKATAVSGVGFDAFGWEVWPYLAAGASVYLPDEDTRLLMTELIALHRREGITHAFISTAQVQEFIQASANKIIPLQYLLTGGDQLPATDVSGLAYKVVNNYGPTENTVVATSYELVAGNKDRTPVIGRPVSNTRIYILNRQDRLCPVGVPGEICLTGDSLAAGYLNRPELTASKFVADPFSDIPEDRMYRTGDLGRWLEDGTIEYLGRMDEQVKVRGYRIELGEIESALAACEVVKQAVVLARKGHDGTRQLVAYIVAAANYDKAVILDHLKSRLPGYMIPALWVELDKFPLTANGKIDKNALPAPDENGLLTEEYIAPRTHIEEVLADIWQEVLGRQRVGINDNFFESGGNSLQVIRLIALIRSHLQVEVPIKTIFAHATIAQLAGWLTSAEGHHKAAPAISVQTRGERIPLSFSQERLWFIHQLEGSIQYHIPLLLRLKGGLDISAMEYSLQQLVNRHEVLRTVMQEEDGTVYQHVLPLDSWQLTVIDDHTAYADETARETYVGALIRTPFDLSRDHMLRAQLLRFQDNEHLLVLTIHHIAADGWSMGIATREVMALYNARVSGIKDNLPALTLQYADYAIWQRAHLTGEVMDRKLSWWKNKMDGVAPLDLPTDFTPPSTISMRGARTGLSLDKELGRQLHQLSRKEDATLYMVLLTAFNVLMHRYSGQDDISVGTSAAGRTQQETQGLIGFFINTLALRSDLSNNPAFTELLQQVKQTTLDAFEHQDVPFEKIVEAVVKDRDPNRRPLFQVMFVMDNTPAAPEFDLHQLTLVPEEVTHTTARFNIIFSMTEDSEGGLHAGIEYAMDLFTETTVKRMLAHFETLLKAIIRHPQEKIGRLALLSPEEETQLSATFSAATVAYPRQQTFIDWFETATKHAPDRTALAFEGQLLSWRQLEQQSALLAHYLRSKGVGANVLVPVCIDRSLDMIVAVMGILRAGAAYVPIEPDFPAERIKYMLQDTGAKVMISHSNNSHVLPVTEGLEVICLDKEQAKLNAYTTTESLQLPAPDHVAYVIYTSGSTGTPKGVMVTHHNLADYIAGLRAHLPVDQCNSFGLLSSIATDLGNTVLFASLSIGATLHLFSKTTINDAQKVLTYFEDHAIDCIKIVPSHWKALSEPEQLLLPGKLLIFGGEALESKVVESIRAAGAGCVVVNHYGPTETTVGKLMHVVRENTAYGAFIPVGRPFSNTRIYVLNPEQQLCPPGVPGELYIGGEGVAAGYLNNPALTAEKFVADIFSSDKTSRLYRTGDRVKLLSDGNILFLGRIDDQVKIRGYRVEPGEIGRVLEQADGVGRAVVIAREDSSGNKRLLGYVVPAAGFDMEGVWSYMRAQLPEYMVPATLIVLDEFPMLANGKIDKKSLPDPDRSAEDVNGFAEPETAVQKGLAAIWSDLLEVEKIGLDDDFFALGGHSLLAIRLISAIRKKMQLEVIIGDIFDHPSIRSLATLLESRNTATDTTALIRQERPANIPLSFSQERLWFIDQLEGSVHYHLPTVLRLKGKLDKKALSRAAQTIINRHEVLRTVIEQGEGQSWQRVQDKDRWQMEILEGSQYKTDTAGLQTLVEELTARPFDLTKDHMLRMQLIVLDETEHILVATIHHIASDGWSTGIMVRELATLYDGYTSGYEPQLTPLELQYADYAIWQREYLSGDMLDKQLNYWQQKLSGAEALQLPLDYPRSAIQSSKGATTSFILDRELSKQLHTLAQQEGVTLFMTLLAAFQVLLYRYSGQEDICVGSPMAGRTRQELEGLIGFFINTLAFRTDLSGNPSFSALLQQVKQTTLEAYAHQEVTFEKIVDVVVKDRDLSRNPVFQVALVLQNLPDVPELRLGSLEMKEEGADNTTAKLDLTIIFREGREGIGASVEYCADLFHADTITRMMSQFRQLLQAIVTAPATRVASLPLLDAADEKLLLEEFNNTAVAYPKDKTIVQLFAEQVQRRPDAVAVLFKDEVLTYRQLDEWSDRLALYLQDKGVTEEMMVPVCIPRSLEMMVVILGILKAGGAYVPLDPDYPAERIAFMLEESNSKVSLTISAYASRLAAERPEMEHLCIDQLQDSLPAYKPAAVSNKLNAASLAYVMYTSGSTGKPKGVLVTHRNVTSLVMQPNYVSLKETDAILSAGSLSFDATTFEYWGMLLNGGRLVLSPENSLLDTEVLKRELYDKDVTVLFITTGWFNQLVDTDVTVFGRLHAILTGGEKMSEKHVVRFRAAYPDIKISNIYGPTENTTFSLSYPIHEKGLTASTPIGSPLNNRTAYILDTSLQPVPVGVAGELYVGGDGVARGYLNRPQLTEERFIPHPFSKVPGERIYKTGDMVRWLPDGSIEYLGRQDDQVKVRGFRIELGEVESVLLQCNMVSQAIVIARTAENGYKQLLGYVVPKEDFDRETVLDYLKEKLPDYMVPSRLIALERLPMNANGKVDKKALPDPDQSADAENIYVAPVSKTEKVLAEIWQEQLEVVQIGTSHNYFEAGGNSLLAIHLIATIRKKLTGEIAISDIFDYPTIGELAKVLDQRAAAKAIAHAGNHTSGFGGNRHILQLNKGLHATPLFFLPGGNGICEGYGALGEALEDTGTLYGLQMMGIFEGEKPFDNVPAIAAQNITWMKTVQPEGPYRLIGHSLGGQVAYEMTRQLEEKGEKVEALFILDTHVAPKRTFLENDALYESLLEAFEVYKIASKPYPEWARALKPAMAGLEPKAVIPFVLDYLKEHVKEEKEHLGFVMRMFDMAAHSLFMEYTVAGKADTLLTLIKAAARPGEDSDASLGWAPFATRSHACIAPGDHISMTKEEGAAVVAAHINEQLNNDH</sequence>
<dbReference type="InterPro" id="IPR000873">
    <property type="entry name" value="AMP-dep_synth/lig_dom"/>
</dbReference>
<dbReference type="PROSITE" id="PS50075">
    <property type="entry name" value="CARRIER"/>
    <property type="match status" value="5"/>
</dbReference>
<dbReference type="Pfam" id="PF00550">
    <property type="entry name" value="PP-binding"/>
    <property type="match status" value="5"/>
</dbReference>
<feature type="domain" description="Carrier" evidence="6">
    <location>
        <begin position="5730"/>
        <end position="5805"/>
    </location>
</feature>
<keyword evidence="3" id="KW-0596">Phosphopantetheine</keyword>
<dbReference type="InterPro" id="IPR023213">
    <property type="entry name" value="CAT-like_dom_sf"/>
</dbReference>
<dbReference type="PROSITE" id="PS00455">
    <property type="entry name" value="AMP_BINDING"/>
    <property type="match status" value="5"/>
</dbReference>
<dbReference type="InterPro" id="IPR029058">
    <property type="entry name" value="AB_hydrolase_fold"/>
</dbReference>
<dbReference type="OrthoDB" id="5298966at2"/>
<dbReference type="Pfam" id="PF00668">
    <property type="entry name" value="Condensation"/>
    <property type="match status" value="6"/>
</dbReference>
<dbReference type="NCBIfam" id="TIGR01733">
    <property type="entry name" value="AA-adenyl-dom"/>
    <property type="match status" value="5"/>
</dbReference>
<dbReference type="Gene3D" id="3.30.300.30">
    <property type="match status" value="5"/>
</dbReference>
<dbReference type="FunFam" id="3.30.300.30:FF:000010">
    <property type="entry name" value="Enterobactin synthetase component F"/>
    <property type="match status" value="4"/>
</dbReference>
<dbReference type="InterPro" id="IPR025110">
    <property type="entry name" value="AMP-bd_C"/>
</dbReference>
<dbReference type="InterPro" id="IPR045851">
    <property type="entry name" value="AMP-bd_C_sf"/>
</dbReference>
<dbReference type="InterPro" id="IPR001031">
    <property type="entry name" value="Thioesterase"/>
</dbReference>
<dbReference type="InterPro" id="IPR020845">
    <property type="entry name" value="AMP-binding_CS"/>
</dbReference>
<dbReference type="PANTHER" id="PTHR45527">
    <property type="entry name" value="NONRIBOSOMAL PEPTIDE SYNTHETASE"/>
    <property type="match status" value="1"/>
</dbReference>
<name>A0A365XUT5_9BACT</name>
<dbReference type="Gene3D" id="3.30.559.30">
    <property type="entry name" value="Nonribosomal peptide synthetase, condensation domain"/>
    <property type="match status" value="6"/>
</dbReference>
<dbReference type="FunFam" id="1.10.1200.10:FF:000016">
    <property type="entry name" value="Non-ribosomal peptide synthase"/>
    <property type="match status" value="2"/>
</dbReference>
<feature type="domain" description="Carrier" evidence="6">
    <location>
        <begin position="2568"/>
        <end position="2643"/>
    </location>
</feature>
<dbReference type="InterPro" id="IPR020806">
    <property type="entry name" value="PKS_PP-bd"/>
</dbReference>
<dbReference type="InterPro" id="IPR020802">
    <property type="entry name" value="TesA-like"/>
</dbReference>
<dbReference type="SUPFAM" id="SSF47336">
    <property type="entry name" value="ACP-like"/>
    <property type="match status" value="5"/>
</dbReference>
<reference evidence="7 8" key="1">
    <citation type="submission" date="2018-05" db="EMBL/GenBank/DDBJ databases">
        <title>Chitinophaga sp. K3CV102501T nov., isolated from isolated from a monsoon evergreen broad-leaved forest soil.</title>
        <authorList>
            <person name="Lv Y."/>
        </authorList>
    </citation>
    <scope>NUCLEOTIDE SEQUENCE [LARGE SCALE GENOMIC DNA]</scope>
    <source>
        <strain evidence="7 8">GDMCC 1.1325</strain>
    </source>
</reference>
<keyword evidence="4" id="KW-0597">Phosphoprotein</keyword>
<dbReference type="RefSeq" id="WP_113618887.1">
    <property type="nucleotide sequence ID" value="NZ_QFFJ01000002.1"/>
</dbReference>
<evidence type="ECO:0000259" key="6">
    <source>
        <dbReference type="PROSITE" id="PS50075"/>
    </source>
</evidence>